<keyword evidence="5" id="KW-0378">Hydrolase</keyword>
<dbReference type="EC" id="3.4.-.-" evidence="5"/>
<feature type="domain" description="D-alanyl-D-alanine carboxypeptidase-like core" evidence="4">
    <location>
        <begin position="326"/>
        <end position="438"/>
    </location>
</feature>
<dbReference type="InterPro" id="IPR003709">
    <property type="entry name" value="VanY-like_core_dom"/>
</dbReference>
<evidence type="ECO:0000256" key="3">
    <source>
        <dbReference type="SAM" id="Phobius"/>
    </source>
</evidence>
<dbReference type="Proteomes" id="UP001597338">
    <property type="component" value="Unassembled WGS sequence"/>
</dbReference>
<feature type="compositionally biased region" description="Low complexity" evidence="2">
    <location>
        <begin position="1"/>
        <end position="20"/>
    </location>
</feature>
<name>A0ABW4VC19_9MICO</name>
<dbReference type="Gene3D" id="3.30.1380.10">
    <property type="match status" value="1"/>
</dbReference>
<protein>
    <submittedName>
        <fullName evidence="5">M15 family metallopeptidase</fullName>
        <ecNumber evidence="5">3.4.-.-</ecNumber>
    </submittedName>
</protein>
<feature type="transmembrane region" description="Helical" evidence="3">
    <location>
        <begin position="46"/>
        <end position="68"/>
    </location>
</feature>
<organism evidence="5 6">
    <name type="scientific">Promicromonospora aerolata</name>
    <dbReference type="NCBI Taxonomy" id="195749"/>
    <lineage>
        <taxon>Bacteria</taxon>
        <taxon>Bacillati</taxon>
        <taxon>Actinomycetota</taxon>
        <taxon>Actinomycetes</taxon>
        <taxon>Micrococcales</taxon>
        <taxon>Promicromonosporaceae</taxon>
        <taxon>Promicromonospora</taxon>
    </lineage>
</organism>
<dbReference type="CDD" id="cd14814">
    <property type="entry name" value="Peptidase_M15"/>
    <property type="match status" value="1"/>
</dbReference>
<sequence length="438" mass="46736">MSLNVEPSAAAEPPAAADPSVGAEPPEGADRSRTDAPADGGSMRPLIVFLVTTAVALVASILFALVHAESERERAAARTDVVQALDDGRATQEDLAEQITKAERVLATSRGKVADDAVRTDLAEHIAAAKELGAAQPPPVPGPGGLEAQEDIDALGTQVTEWTTSLRTTSATLTTATEDVRTATRKWRQDRKDAQAEARAAAEQAKRTAERLETAKKTLTLVTAQLEISVRDSEYTLSWSADNGAPAAVRDTLATHRAEGQAALAAGADPDELSSVEDLGERREAARAAIEEAAWGARATVADGSNGRLDLADLCKVGIGPEGQDQYLRCDAAEAWKKLGAEFETKFGKPLRVEYGYRPYDWQLQALDEFGSGQVAAPGTSNHGWALAIDVPTDDGFRFGRPEFEWLAANGPEVGWHHPEWARAGGGREEPWHFEFTG</sequence>
<dbReference type="Pfam" id="PF02557">
    <property type="entry name" value="VanY"/>
    <property type="match status" value="1"/>
</dbReference>
<accession>A0ABW4VC19</accession>
<dbReference type="RefSeq" id="WP_377198986.1">
    <property type="nucleotide sequence ID" value="NZ_JBHUHF010000001.1"/>
</dbReference>
<feature type="region of interest" description="Disordered" evidence="2">
    <location>
        <begin position="1"/>
        <end position="38"/>
    </location>
</feature>
<evidence type="ECO:0000259" key="4">
    <source>
        <dbReference type="Pfam" id="PF02557"/>
    </source>
</evidence>
<keyword evidence="3" id="KW-0812">Transmembrane</keyword>
<keyword evidence="1" id="KW-0175">Coiled coil</keyword>
<evidence type="ECO:0000256" key="1">
    <source>
        <dbReference type="SAM" id="Coils"/>
    </source>
</evidence>
<proteinExistence type="predicted"/>
<keyword evidence="3" id="KW-0472">Membrane</keyword>
<keyword evidence="6" id="KW-1185">Reference proteome</keyword>
<dbReference type="SUPFAM" id="SSF55166">
    <property type="entry name" value="Hedgehog/DD-peptidase"/>
    <property type="match status" value="1"/>
</dbReference>
<evidence type="ECO:0000313" key="6">
    <source>
        <dbReference type="Proteomes" id="UP001597338"/>
    </source>
</evidence>
<dbReference type="InterPro" id="IPR009045">
    <property type="entry name" value="Zn_M74/Hedgehog-like"/>
</dbReference>
<gene>
    <name evidence="5" type="ORF">ACFSL2_17080</name>
</gene>
<evidence type="ECO:0000256" key="2">
    <source>
        <dbReference type="SAM" id="MobiDB-lite"/>
    </source>
</evidence>
<keyword evidence="3" id="KW-1133">Transmembrane helix</keyword>
<feature type="coiled-coil region" evidence="1">
    <location>
        <begin position="184"/>
        <end position="222"/>
    </location>
</feature>
<comment type="caution">
    <text evidence="5">The sequence shown here is derived from an EMBL/GenBank/DDBJ whole genome shotgun (WGS) entry which is preliminary data.</text>
</comment>
<dbReference type="EMBL" id="JBHUHF010000001">
    <property type="protein sequence ID" value="MFD2027230.1"/>
    <property type="molecule type" value="Genomic_DNA"/>
</dbReference>
<evidence type="ECO:0000313" key="5">
    <source>
        <dbReference type="EMBL" id="MFD2027230.1"/>
    </source>
</evidence>
<reference evidence="6" key="1">
    <citation type="journal article" date="2019" name="Int. J. Syst. Evol. Microbiol.">
        <title>The Global Catalogue of Microorganisms (GCM) 10K type strain sequencing project: providing services to taxonomists for standard genome sequencing and annotation.</title>
        <authorList>
            <consortium name="The Broad Institute Genomics Platform"/>
            <consortium name="The Broad Institute Genome Sequencing Center for Infectious Disease"/>
            <person name="Wu L."/>
            <person name="Ma J."/>
        </authorList>
    </citation>
    <scope>NUCLEOTIDE SEQUENCE [LARGE SCALE GENOMIC DNA]</scope>
    <source>
        <strain evidence="6">CCM 7043</strain>
    </source>
</reference>
<dbReference type="GO" id="GO:0016787">
    <property type="term" value="F:hydrolase activity"/>
    <property type="evidence" value="ECO:0007669"/>
    <property type="project" value="UniProtKB-KW"/>
</dbReference>